<evidence type="ECO:0000259" key="8">
    <source>
        <dbReference type="Pfam" id="PF12231"/>
    </source>
</evidence>
<proteinExistence type="predicted"/>
<keyword evidence="3" id="KW-0158">Chromosome</keyword>
<reference evidence="10" key="1">
    <citation type="submission" date="2025-08" db="UniProtKB">
        <authorList>
            <consortium name="RefSeq"/>
        </authorList>
    </citation>
    <scope>IDENTIFICATION</scope>
</reference>
<feature type="region of interest" description="Disordered" evidence="7">
    <location>
        <begin position="1023"/>
        <end position="1042"/>
    </location>
</feature>
<dbReference type="PANTHER" id="PTHR22928:SF3">
    <property type="entry name" value="TELOMERE-ASSOCIATED PROTEIN RIF1"/>
    <property type="match status" value="1"/>
</dbReference>
<evidence type="ECO:0000313" key="9">
    <source>
        <dbReference type="Proteomes" id="UP000695022"/>
    </source>
</evidence>
<organism evidence="9 10">
    <name type="scientific">Priapulus caudatus</name>
    <name type="common">Priapulid worm</name>
    <dbReference type="NCBI Taxonomy" id="37621"/>
    <lineage>
        <taxon>Eukaryota</taxon>
        <taxon>Metazoa</taxon>
        <taxon>Ecdysozoa</taxon>
        <taxon>Scalidophora</taxon>
        <taxon>Priapulida</taxon>
        <taxon>Priapulimorpha</taxon>
        <taxon>Priapulimorphida</taxon>
        <taxon>Priapulidae</taxon>
        <taxon>Priapulus</taxon>
    </lineage>
</organism>
<feature type="region of interest" description="Disordered" evidence="7">
    <location>
        <begin position="978"/>
        <end position="1011"/>
    </location>
</feature>
<keyword evidence="6" id="KW-0131">Cell cycle</keyword>
<comment type="subcellular location">
    <subcellularLocation>
        <location evidence="2">Chromosome</location>
        <location evidence="2">Telomere</location>
    </subcellularLocation>
    <subcellularLocation>
        <location evidence="1">Nucleus</location>
    </subcellularLocation>
</comment>
<feature type="domain" description="Telomere-associated protein Rif1 N-terminal" evidence="8">
    <location>
        <begin position="108"/>
        <end position="369"/>
    </location>
</feature>
<keyword evidence="5" id="KW-0539">Nucleus</keyword>
<gene>
    <name evidence="10" type="primary">LOC106809759</name>
</gene>
<sequence length="1081" mass="118283">MLAMAAPQPGHGADWREVLCADDNVTRSTEEKIFAYTLLIEELKTHNVSSVNDINKVVPSLLRDIREGLAFSVQALGLIWQGPSVLPGKPDLGASEGAGEQLLRAVCAMLHAPSIDKTVAVRGLWCVSRQALPTHVIETHFDEVMSAVEATALGYGSQSASVEYETLNVIIRLLEQAPGGAETHWERWLRLVLPHIVHPAPKVRERAQNALCIGLPLLMKHQDEVADIIVPDLKNRICPEMMSIFNNASSNGAELAMLKTWRLLVEILGRKIHHGSSVVNSMLRLVESGFKHKAPAVRTSSFRAWARLIDNFGLDLNILANHKRLKLLLQPFLIASVKHEAIAHAKFDTWWHLVVALRNRLSAHFEEVCVPLLQFCVMGGYLKPALMSPQAPNTSATVLPLMSTPKRTGGAGAGQALPMLVAAFPESPQRNTVYRFLQTYALQVLASLVAPSSAHPLKDGISIERSLCGAMINSSMVFVKHAATLLATFVQCCRLLANEEEPLLLRTWRYLIGQVNGVISQDNKSDIADVMSSLLNVTGVIISEQLVSPATGLKLLDELTTISDKVLSSHSFHGGSGDVMHGSPALHLLQLLFCPSLVAQCGVDERFTGIFSALCEGSMRLTSSPLMFAQSVMDHLRGMQGAPPDAVMRLWSIIARPLYAYVDKSNEVNQGDALEHDFTCMYAVLLFPVSHLNDHQPPTAARATLKTWSDLYTTLVRCAALVATTTPNQCCEDLCVSIAGMATPQKLQNVNWADIVANLLQVMVGCVSFGTFSSATGGAGVSPVKWGKRRQRPLGNLTHLVDLITRLLDAVVAMETELDGEERAASSSVLASFVAMVTTIVEHIGNPPAVAALLEKLAPPLGRILKQSSEKREPTLYTAAVKDKIDRLWSELGRRVEGGHSGACDSSLLLSLAPALEPALLHPRRKLRNQAAALSNATFGKAGRLEYPDTLRECLLKVREQHKTFLLLPGIASSETSVIEDTPSISQSERSQMEPEVHMPGSPSPHKKHGSFLQRHLGDNTPERFVRGSPARTNASPATRVRRSLRVDDDRDEKFVFIAPSPKKKFVLTEHQREKLRDHDR</sequence>
<evidence type="ECO:0000256" key="7">
    <source>
        <dbReference type="SAM" id="MobiDB-lite"/>
    </source>
</evidence>
<accession>A0ABM1E8C5</accession>
<evidence type="ECO:0000256" key="2">
    <source>
        <dbReference type="ARBA" id="ARBA00004574"/>
    </source>
</evidence>
<dbReference type="Pfam" id="PF12231">
    <property type="entry name" value="Rif1_N"/>
    <property type="match status" value="1"/>
</dbReference>
<dbReference type="PANTHER" id="PTHR22928">
    <property type="entry name" value="TELOMERE-ASSOCIATED PROTEIN RIF1"/>
    <property type="match status" value="1"/>
</dbReference>
<dbReference type="SUPFAM" id="SSF48371">
    <property type="entry name" value="ARM repeat"/>
    <property type="match status" value="1"/>
</dbReference>
<feature type="compositionally biased region" description="Polar residues" evidence="7">
    <location>
        <begin position="978"/>
        <end position="990"/>
    </location>
</feature>
<dbReference type="RefSeq" id="XP_014668446.1">
    <property type="nucleotide sequence ID" value="XM_014812960.1"/>
</dbReference>
<dbReference type="GeneID" id="106809759"/>
<evidence type="ECO:0000256" key="5">
    <source>
        <dbReference type="ARBA" id="ARBA00023242"/>
    </source>
</evidence>
<name>A0ABM1E8C5_PRICU</name>
<dbReference type="InterPro" id="IPR011989">
    <property type="entry name" value="ARM-like"/>
</dbReference>
<keyword evidence="4" id="KW-0779">Telomere</keyword>
<dbReference type="Gene3D" id="1.25.10.10">
    <property type="entry name" value="Leucine-rich Repeat Variant"/>
    <property type="match status" value="1"/>
</dbReference>
<dbReference type="InterPro" id="IPR022031">
    <property type="entry name" value="Rif1_N"/>
</dbReference>
<dbReference type="InterPro" id="IPR016024">
    <property type="entry name" value="ARM-type_fold"/>
</dbReference>
<dbReference type="Proteomes" id="UP000695022">
    <property type="component" value="Unplaced"/>
</dbReference>
<evidence type="ECO:0000256" key="3">
    <source>
        <dbReference type="ARBA" id="ARBA00022454"/>
    </source>
</evidence>
<evidence type="ECO:0000256" key="6">
    <source>
        <dbReference type="ARBA" id="ARBA00023306"/>
    </source>
</evidence>
<evidence type="ECO:0000313" key="10">
    <source>
        <dbReference type="RefSeq" id="XP_014668446.1"/>
    </source>
</evidence>
<evidence type="ECO:0000256" key="4">
    <source>
        <dbReference type="ARBA" id="ARBA00022895"/>
    </source>
</evidence>
<keyword evidence="9" id="KW-1185">Reference proteome</keyword>
<protein>
    <submittedName>
        <fullName evidence="10">Telomere-associated protein RIF1-like</fullName>
    </submittedName>
</protein>
<evidence type="ECO:0000256" key="1">
    <source>
        <dbReference type="ARBA" id="ARBA00004123"/>
    </source>
</evidence>